<name>A0ACC2XGA1_9TREE</name>
<gene>
    <name evidence="1" type="ORF">QFC22_001244</name>
</gene>
<reference evidence="1" key="1">
    <citation type="submission" date="2023-04" db="EMBL/GenBank/DDBJ databases">
        <title>Draft Genome sequencing of Naganishia species isolated from polar environments using Oxford Nanopore Technology.</title>
        <authorList>
            <person name="Leo P."/>
            <person name="Venkateswaran K."/>
        </authorList>
    </citation>
    <scope>NUCLEOTIDE SEQUENCE</scope>
    <source>
        <strain evidence="1">MNA-CCFEE 5425</strain>
    </source>
</reference>
<sequence>MKGLNVLATLGVFLTAALAQLVDASPSPLPAITFADPGQIHRGGAHNFHVAYDKPETLSGDIIFVYGDCGIEHHSKSHHEVGRLTSSQYKRDDMPTRFVWLTPEDAPSGGCLHAFSDLGVLGMSDPLTVGHDAMRKRNTLAALNDPYGAWFDGVAYLQAKEPEASFVAGKKDQKIGIIGGGMSGLMTALLLDSVGIHNWEISESSHRIGGRLHTSYLNGTKPEDYQYQEMGPMRFPVSLTYAGTNETLEIQDHKLVFRVADVLNEMNKDKDPALQVDFIPWIQNNPSTYTYIEGVRNADGTTPRESQYDALLANITTGDTAVEPPEKAEAAQGALERFIDFPGKYELAAKNLFKAHKQAMEEGLHSFSESQFLRAQGLGWNETSAVGGIGTLWDDIYDNVYFSATTWKTIDKGLTRLAEAFHPIVDGKITYGRRVNKLSYDEKTKQTSIHWYDSKSAKSKSKTYDKTIVAVPFSVVRLWRLPKLGSVISEAISGLGYSYACKVALMYKTRFWEHIDDPIFGGCGWTDLPGIGSVCYPAYKINATGPGVMLASYATPIGPSLQAMTEADHVAMVVEAMVEIHGDIAANEYTGKYDRVCWGLDPHQAGSWASPYTGQHEKYMPEYQKVHSNHIFIGEHTSVNHAWIFSALESATRGTVQLLLEDGLVDEAKEIVNKWMARWISI</sequence>
<comment type="caution">
    <text evidence="1">The sequence shown here is derived from an EMBL/GenBank/DDBJ whole genome shotgun (WGS) entry which is preliminary data.</text>
</comment>
<dbReference type="EMBL" id="JASBWU010000003">
    <property type="protein sequence ID" value="KAJ9123055.1"/>
    <property type="molecule type" value="Genomic_DNA"/>
</dbReference>
<keyword evidence="2" id="KW-1185">Reference proteome</keyword>
<accession>A0ACC2XGA1</accession>
<dbReference type="Proteomes" id="UP001243375">
    <property type="component" value="Unassembled WGS sequence"/>
</dbReference>
<evidence type="ECO:0000313" key="1">
    <source>
        <dbReference type="EMBL" id="KAJ9123055.1"/>
    </source>
</evidence>
<proteinExistence type="predicted"/>
<evidence type="ECO:0000313" key="2">
    <source>
        <dbReference type="Proteomes" id="UP001243375"/>
    </source>
</evidence>
<organism evidence="1 2">
    <name type="scientific">Naganishia vaughanmartiniae</name>
    <dbReference type="NCBI Taxonomy" id="1424756"/>
    <lineage>
        <taxon>Eukaryota</taxon>
        <taxon>Fungi</taxon>
        <taxon>Dikarya</taxon>
        <taxon>Basidiomycota</taxon>
        <taxon>Agaricomycotina</taxon>
        <taxon>Tremellomycetes</taxon>
        <taxon>Filobasidiales</taxon>
        <taxon>Filobasidiaceae</taxon>
        <taxon>Naganishia</taxon>
    </lineage>
</organism>
<protein>
    <submittedName>
        <fullName evidence="1">Uncharacterized protein</fullName>
    </submittedName>
</protein>